<reference evidence="1 2" key="2">
    <citation type="submission" date="2020-03" db="EMBL/GenBank/DDBJ databases">
        <authorList>
            <person name="Ichikawa N."/>
            <person name="Kimura A."/>
            <person name="Kitahashi Y."/>
            <person name="Uohara A."/>
        </authorList>
    </citation>
    <scope>NUCLEOTIDE SEQUENCE [LARGE SCALE GENOMIC DNA]</scope>
    <source>
        <strain evidence="1 2">NBRC 108638</strain>
    </source>
</reference>
<proteinExistence type="predicted"/>
<protein>
    <submittedName>
        <fullName evidence="1">Uncharacterized protein</fullName>
    </submittedName>
</protein>
<comment type="caution">
    <text evidence="1">The sequence shown here is derived from an EMBL/GenBank/DDBJ whole genome shotgun (WGS) entry which is preliminary data.</text>
</comment>
<dbReference type="AlphaFoldDB" id="A0A6V8KT18"/>
<evidence type="ECO:0000313" key="2">
    <source>
        <dbReference type="Proteomes" id="UP000482960"/>
    </source>
</evidence>
<dbReference type="Proteomes" id="UP000482960">
    <property type="component" value="Unassembled WGS sequence"/>
</dbReference>
<gene>
    <name evidence="1" type="ORF">Prum_002120</name>
</gene>
<evidence type="ECO:0000313" key="1">
    <source>
        <dbReference type="EMBL" id="GFJ86570.1"/>
    </source>
</evidence>
<sequence length="206" mass="22646">MGGVSVGLRGSGLDGTVTARWRRRLAGTNPEEKRHWRTKTAYYAAVSRLLAAGTPQLGWSEVALAVEPRGSRSTFYEVTGAHAKHPLINDLIVDDNLDALQLALYYRRSCAIDQLIDETKVWTYWPHRECLSLRCRIEDLDASASVDLLLSTVAEWARRNAGVASALDYAPPLCAVEDLLVIRPGQFSAVHAVGTLTRTVREALCG</sequence>
<keyword evidence="2" id="KW-1185">Reference proteome</keyword>
<organism evidence="1 2">
    <name type="scientific">Phytohabitans rumicis</name>
    <dbReference type="NCBI Taxonomy" id="1076125"/>
    <lineage>
        <taxon>Bacteria</taxon>
        <taxon>Bacillati</taxon>
        <taxon>Actinomycetota</taxon>
        <taxon>Actinomycetes</taxon>
        <taxon>Micromonosporales</taxon>
        <taxon>Micromonosporaceae</taxon>
    </lineage>
</organism>
<name>A0A6V8KT18_9ACTN</name>
<reference evidence="1 2" key="1">
    <citation type="submission" date="2020-03" db="EMBL/GenBank/DDBJ databases">
        <title>Whole genome shotgun sequence of Phytohabitans rumicis NBRC 108638.</title>
        <authorList>
            <person name="Komaki H."/>
            <person name="Tamura T."/>
        </authorList>
    </citation>
    <scope>NUCLEOTIDE SEQUENCE [LARGE SCALE GENOMIC DNA]</scope>
    <source>
        <strain evidence="1 2">NBRC 108638</strain>
    </source>
</reference>
<accession>A0A6V8KT18</accession>
<dbReference type="EMBL" id="BLPG01000001">
    <property type="protein sequence ID" value="GFJ86570.1"/>
    <property type="molecule type" value="Genomic_DNA"/>
</dbReference>